<name>A0AAQ4ETK2_AMBAM</name>
<comment type="caution">
    <text evidence="1">The sequence shown here is derived from an EMBL/GenBank/DDBJ whole genome shotgun (WGS) entry which is preliminary data.</text>
</comment>
<keyword evidence="2" id="KW-1185">Reference proteome</keyword>
<dbReference type="Proteomes" id="UP001321473">
    <property type="component" value="Unassembled WGS sequence"/>
</dbReference>
<evidence type="ECO:0000313" key="2">
    <source>
        <dbReference type="Proteomes" id="UP001321473"/>
    </source>
</evidence>
<proteinExistence type="predicted"/>
<gene>
    <name evidence="1" type="ORF">V5799_020546</name>
</gene>
<organism evidence="1 2">
    <name type="scientific">Amblyomma americanum</name>
    <name type="common">Lone star tick</name>
    <dbReference type="NCBI Taxonomy" id="6943"/>
    <lineage>
        <taxon>Eukaryota</taxon>
        <taxon>Metazoa</taxon>
        <taxon>Ecdysozoa</taxon>
        <taxon>Arthropoda</taxon>
        <taxon>Chelicerata</taxon>
        <taxon>Arachnida</taxon>
        <taxon>Acari</taxon>
        <taxon>Parasitiformes</taxon>
        <taxon>Ixodida</taxon>
        <taxon>Ixodoidea</taxon>
        <taxon>Ixodidae</taxon>
        <taxon>Amblyomminae</taxon>
        <taxon>Amblyomma</taxon>
    </lineage>
</organism>
<dbReference type="EMBL" id="JARKHS020011097">
    <property type="protein sequence ID" value="KAK8778114.1"/>
    <property type="molecule type" value="Genomic_DNA"/>
</dbReference>
<evidence type="ECO:0000313" key="1">
    <source>
        <dbReference type="EMBL" id="KAK8778114.1"/>
    </source>
</evidence>
<protein>
    <submittedName>
        <fullName evidence="1">Uncharacterized protein</fullName>
    </submittedName>
</protein>
<accession>A0AAQ4ETK2</accession>
<sequence length="69" mass="7924">MLSLFPAKKKIRRDENLSHYVLCSVHHELAIVPLKDFPTPSCVACLCLLHDRATHFGSWAICCYCYWDG</sequence>
<reference evidence="1 2" key="1">
    <citation type="journal article" date="2023" name="Arcadia Sci">
        <title>De novo assembly of a long-read Amblyomma americanum tick genome.</title>
        <authorList>
            <person name="Chou S."/>
            <person name="Poskanzer K.E."/>
            <person name="Rollins M."/>
            <person name="Thuy-Boun P.S."/>
        </authorList>
    </citation>
    <scope>NUCLEOTIDE SEQUENCE [LARGE SCALE GENOMIC DNA]</scope>
    <source>
        <strain evidence="1">F_SG_1</strain>
        <tissue evidence="1">Salivary glands</tissue>
    </source>
</reference>
<dbReference type="AlphaFoldDB" id="A0AAQ4ETK2"/>